<reference evidence="2" key="1">
    <citation type="submission" date="2022-11" db="EMBL/GenBank/DDBJ databases">
        <authorList>
            <person name="Petersen C."/>
        </authorList>
    </citation>
    <scope>NUCLEOTIDE SEQUENCE</scope>
    <source>
        <strain evidence="2">IBT 30069</strain>
    </source>
</reference>
<evidence type="ECO:0000313" key="2">
    <source>
        <dbReference type="EMBL" id="KAJ5101037.1"/>
    </source>
</evidence>
<name>A0A9W9FJ03_9EURO</name>
<feature type="compositionally biased region" description="Polar residues" evidence="1">
    <location>
        <begin position="319"/>
        <end position="330"/>
    </location>
</feature>
<feature type="compositionally biased region" description="Polar residues" evidence="1">
    <location>
        <begin position="76"/>
        <end position="94"/>
    </location>
</feature>
<evidence type="ECO:0000313" key="3">
    <source>
        <dbReference type="Proteomes" id="UP001149165"/>
    </source>
</evidence>
<dbReference type="AlphaFoldDB" id="A0A9W9FJ03"/>
<comment type="caution">
    <text evidence="2">The sequence shown here is derived from an EMBL/GenBank/DDBJ whole genome shotgun (WGS) entry which is preliminary data.</text>
</comment>
<feature type="region of interest" description="Disordered" evidence="1">
    <location>
        <begin position="76"/>
        <end position="116"/>
    </location>
</feature>
<dbReference type="Proteomes" id="UP001149165">
    <property type="component" value="Unassembled WGS sequence"/>
</dbReference>
<feature type="region of interest" description="Disordered" evidence="1">
    <location>
        <begin position="287"/>
        <end position="390"/>
    </location>
</feature>
<feature type="compositionally biased region" description="Polar residues" evidence="1">
    <location>
        <begin position="380"/>
        <end position="390"/>
    </location>
</feature>
<evidence type="ECO:0000256" key="1">
    <source>
        <dbReference type="SAM" id="MobiDB-lite"/>
    </source>
</evidence>
<protein>
    <submittedName>
        <fullName evidence="2">Uncharacterized protein</fullName>
    </submittedName>
</protein>
<feature type="compositionally biased region" description="Polar residues" evidence="1">
    <location>
        <begin position="287"/>
        <end position="296"/>
    </location>
</feature>
<accession>A0A9W9FJ03</accession>
<feature type="compositionally biased region" description="Basic residues" evidence="1">
    <location>
        <begin position="104"/>
        <end position="114"/>
    </location>
</feature>
<gene>
    <name evidence="2" type="ORF">N7456_007089</name>
</gene>
<organism evidence="2 3">
    <name type="scientific">Penicillium angulare</name>
    <dbReference type="NCBI Taxonomy" id="116970"/>
    <lineage>
        <taxon>Eukaryota</taxon>
        <taxon>Fungi</taxon>
        <taxon>Dikarya</taxon>
        <taxon>Ascomycota</taxon>
        <taxon>Pezizomycotina</taxon>
        <taxon>Eurotiomycetes</taxon>
        <taxon>Eurotiomycetidae</taxon>
        <taxon>Eurotiales</taxon>
        <taxon>Aspergillaceae</taxon>
        <taxon>Penicillium</taxon>
    </lineage>
</organism>
<dbReference type="OrthoDB" id="2156052at2759"/>
<reference evidence="2" key="2">
    <citation type="journal article" date="2023" name="IMA Fungus">
        <title>Comparative genomic study of the Penicillium genus elucidates a diverse pangenome and 15 lateral gene transfer events.</title>
        <authorList>
            <person name="Petersen C."/>
            <person name="Sorensen T."/>
            <person name="Nielsen M.R."/>
            <person name="Sondergaard T.E."/>
            <person name="Sorensen J.L."/>
            <person name="Fitzpatrick D.A."/>
            <person name="Frisvad J.C."/>
            <person name="Nielsen K.L."/>
        </authorList>
    </citation>
    <scope>NUCLEOTIDE SEQUENCE</scope>
    <source>
        <strain evidence="2">IBT 30069</strain>
    </source>
</reference>
<keyword evidence="3" id="KW-1185">Reference proteome</keyword>
<proteinExistence type="predicted"/>
<sequence length="390" mass="44771">MRPTQSTDFTPNASCLSDRPIYSEAFLRNFERETVDHFVEKVIEALRDNKTLRHKFGIQGRVTFYNRAETSLENSMEQMTLQDTRPPQRIANTRNGRRAAQTSRRPRTPRKRNRRADQFCVHTVADERRKPVYTVEFKAPHKVTIPELVAGLYEMGLARNVFDQEDDTFEYHATRLVAAVITQIFSYIIASGVQYGYICTGEALVFLHIPEDPTIVQYYLCVPNQVVQVNDPNRLHRTAIGQVLTFTLQALATEAPHQEWYDAAHDELRTWKVEYIDILRDIPETMRSQSQRTSIYRPSHWKFEPKKHNTRSRARCQPGISTPKHSSAEGSGSEEDHLSPSTAAAARSQMSRKKSSRSRSDKNRSSSRPGKKAGHDPEQDIQSTRAYFTG</sequence>
<dbReference type="EMBL" id="JAPQKH010000004">
    <property type="protein sequence ID" value="KAJ5101037.1"/>
    <property type="molecule type" value="Genomic_DNA"/>
</dbReference>